<evidence type="ECO:0000259" key="4">
    <source>
        <dbReference type="PROSITE" id="PS51755"/>
    </source>
</evidence>
<organism evidence="5 6">
    <name type="scientific">Actinomycetospora chlora</name>
    <dbReference type="NCBI Taxonomy" id="663608"/>
    <lineage>
        <taxon>Bacteria</taxon>
        <taxon>Bacillati</taxon>
        <taxon>Actinomycetota</taxon>
        <taxon>Actinomycetes</taxon>
        <taxon>Pseudonocardiales</taxon>
        <taxon>Pseudonocardiaceae</taxon>
        <taxon>Actinomycetospora</taxon>
    </lineage>
</organism>
<dbReference type="Pfam" id="PF13424">
    <property type="entry name" value="TPR_12"/>
    <property type="match status" value="1"/>
</dbReference>
<name>A0ABP9A756_9PSEU</name>
<feature type="domain" description="OmpR/PhoB-type" evidence="4">
    <location>
        <begin position="1"/>
        <end position="89"/>
    </location>
</feature>
<dbReference type="Gene3D" id="1.25.40.10">
    <property type="entry name" value="Tetratricopeptide repeat domain"/>
    <property type="match status" value="3"/>
</dbReference>
<feature type="DNA-binding region" description="OmpR/PhoB-type" evidence="3">
    <location>
        <begin position="1"/>
        <end position="89"/>
    </location>
</feature>
<dbReference type="SUPFAM" id="SSF48452">
    <property type="entry name" value="TPR-like"/>
    <property type="match status" value="3"/>
</dbReference>
<sequence>MLEVALLGPVRVLRDGEPVAVPAGRTTEVLVRLALEAGRTVRAEQILDELWDGGSEGRNTLQSKVSQLRRALGGPDVVVHDRGGYRLAVDPHGIDVGTVEHLVDEVAAARRAGDAEGVRDRAAAALALFRGEVLQDAGDGTWLAPHRRRFTELRLVLTEDHLAARVALGGGSDVVAELEALTAEHPLREGLWASLVTALYRAGRQADALAAYAQVRRRLAADLGLDPGPGLRRLEERILAQSAALAGVDAIAASDLRPGNLPPAGPPLVGRDPERRALRDLLAGHRLVTVVGTAGVGKTRTALEVARGLELPGGAWLVRLDGAGAVPRAVAEALGVTGGEDALRERCAGAASLLLLDNAEHVADDVADLVARLLAGAPPLRVLVTSQVPLGVDGEAVLALEPLPAADAAALFAARAARLPRPVTVDPAAVTDVCRRLDGLPLAVELAAARLTTLSVPELTRRLDDAVGGRFALLRDPTSRAPARRRALDAAIAWSHDLLDDADRRGLWGLAVFAEGAPLAAAEHVLAALGVAAPVDVVGRLVHRSLVTADVDSDVRYRLLDSIRAYALDRLADAGLEHAARDAHAAWFADAADHQARTVRGPGQAACLALVRAERAEMDAALAWCAVHDPARGVRTAAGFGWTWVVLGDGAAGAARLRGALAADPSSPRALDVLLLAGWLEASAGDLDRAEADLDRAAGLATGDRVTDLRRHRAFLRIQQGRPHEVLAEAGAATDAARREGRTWETAAALLLGAYGSIVLGDPATAQDAATEALGLLTPLDDAWGLVHARGMLGAIAQAQGRWDAAAGALAEAADASERSGFLGQAALHRTRLGRVEQQRGDHAAALAVLDRALAAARRSGDPRVAATARTTLARVLHDTGDDVVALALLEQADRWYREAGGGEGALLARGLLAVLTGAGPDVLDDLRAQARAAGDIEALAVLYRDPS</sequence>
<reference evidence="6" key="1">
    <citation type="journal article" date="2019" name="Int. J. Syst. Evol. Microbiol.">
        <title>The Global Catalogue of Microorganisms (GCM) 10K type strain sequencing project: providing services to taxonomists for standard genome sequencing and annotation.</title>
        <authorList>
            <consortium name="The Broad Institute Genomics Platform"/>
            <consortium name="The Broad Institute Genome Sequencing Center for Infectious Disease"/>
            <person name="Wu L."/>
            <person name="Ma J."/>
        </authorList>
    </citation>
    <scope>NUCLEOTIDE SEQUENCE [LARGE SCALE GENOMIC DNA]</scope>
    <source>
        <strain evidence="6">JCM 17979</strain>
    </source>
</reference>
<evidence type="ECO:0000256" key="1">
    <source>
        <dbReference type="ARBA" id="ARBA00005820"/>
    </source>
</evidence>
<dbReference type="InterPro" id="IPR036388">
    <property type="entry name" value="WH-like_DNA-bd_sf"/>
</dbReference>
<proteinExistence type="inferred from homology"/>
<dbReference type="CDD" id="cd15831">
    <property type="entry name" value="BTAD"/>
    <property type="match status" value="1"/>
</dbReference>
<dbReference type="SUPFAM" id="SSF52540">
    <property type="entry name" value="P-loop containing nucleoside triphosphate hydrolases"/>
    <property type="match status" value="1"/>
</dbReference>
<dbReference type="InterPro" id="IPR003593">
    <property type="entry name" value="AAA+_ATPase"/>
</dbReference>
<dbReference type="Pfam" id="PF03704">
    <property type="entry name" value="BTAD"/>
    <property type="match status" value="1"/>
</dbReference>
<dbReference type="SMART" id="SM00382">
    <property type="entry name" value="AAA"/>
    <property type="match status" value="1"/>
</dbReference>
<dbReference type="PROSITE" id="PS51755">
    <property type="entry name" value="OMPR_PHOB"/>
    <property type="match status" value="1"/>
</dbReference>
<dbReference type="InterPro" id="IPR027417">
    <property type="entry name" value="P-loop_NTPase"/>
</dbReference>
<dbReference type="InterPro" id="IPR011990">
    <property type="entry name" value="TPR-like_helical_dom_sf"/>
</dbReference>
<dbReference type="InterPro" id="IPR016032">
    <property type="entry name" value="Sig_transdc_resp-reg_C-effctor"/>
</dbReference>
<keyword evidence="6" id="KW-1185">Reference proteome</keyword>
<comment type="caution">
    <text evidence="5">The sequence shown here is derived from an EMBL/GenBank/DDBJ whole genome shotgun (WGS) entry which is preliminary data.</text>
</comment>
<dbReference type="InterPro" id="IPR005158">
    <property type="entry name" value="BTAD"/>
</dbReference>
<accession>A0ABP9A756</accession>
<evidence type="ECO:0000256" key="2">
    <source>
        <dbReference type="ARBA" id="ARBA00023125"/>
    </source>
</evidence>
<dbReference type="InterPro" id="IPR001867">
    <property type="entry name" value="OmpR/PhoB-type_DNA-bd"/>
</dbReference>
<evidence type="ECO:0000313" key="6">
    <source>
        <dbReference type="Proteomes" id="UP001500928"/>
    </source>
</evidence>
<dbReference type="SMART" id="SM00862">
    <property type="entry name" value="Trans_reg_C"/>
    <property type="match status" value="1"/>
</dbReference>
<dbReference type="SMART" id="SM01043">
    <property type="entry name" value="BTAD"/>
    <property type="match status" value="1"/>
</dbReference>
<dbReference type="PANTHER" id="PTHR47691:SF3">
    <property type="entry name" value="HTH-TYPE TRANSCRIPTIONAL REGULATOR RV0890C-RELATED"/>
    <property type="match status" value="1"/>
</dbReference>
<dbReference type="PANTHER" id="PTHR47691">
    <property type="entry name" value="REGULATOR-RELATED"/>
    <property type="match status" value="1"/>
</dbReference>
<dbReference type="Proteomes" id="UP001500928">
    <property type="component" value="Unassembled WGS sequence"/>
</dbReference>
<dbReference type="RefSeq" id="WP_345410747.1">
    <property type="nucleotide sequence ID" value="NZ_BAABHO010000003.1"/>
</dbReference>
<dbReference type="Pfam" id="PF00486">
    <property type="entry name" value="Trans_reg_C"/>
    <property type="match status" value="1"/>
</dbReference>
<evidence type="ECO:0000256" key="3">
    <source>
        <dbReference type="PROSITE-ProRule" id="PRU01091"/>
    </source>
</evidence>
<dbReference type="Gene3D" id="3.40.50.300">
    <property type="entry name" value="P-loop containing nucleotide triphosphate hydrolases"/>
    <property type="match status" value="1"/>
</dbReference>
<keyword evidence="2 3" id="KW-0238">DNA-binding</keyword>
<dbReference type="SUPFAM" id="SSF46894">
    <property type="entry name" value="C-terminal effector domain of the bipartite response regulators"/>
    <property type="match status" value="1"/>
</dbReference>
<dbReference type="EMBL" id="BAABHO010000003">
    <property type="protein sequence ID" value="GAA4775141.1"/>
    <property type="molecule type" value="Genomic_DNA"/>
</dbReference>
<dbReference type="Gene3D" id="1.10.10.10">
    <property type="entry name" value="Winged helix-like DNA-binding domain superfamily/Winged helix DNA-binding domain"/>
    <property type="match status" value="1"/>
</dbReference>
<gene>
    <name evidence="5" type="ORF">GCM10023200_04490</name>
</gene>
<comment type="similarity">
    <text evidence="1">Belongs to the AfsR/DnrI/RedD regulatory family.</text>
</comment>
<protein>
    <recommendedName>
        <fullName evidence="4">OmpR/PhoB-type domain-containing protein</fullName>
    </recommendedName>
</protein>
<evidence type="ECO:0000313" key="5">
    <source>
        <dbReference type="EMBL" id="GAA4775141.1"/>
    </source>
</evidence>